<dbReference type="AlphaFoldDB" id="A0A822Z022"/>
<comment type="caution">
    <text evidence="1">The sequence shown here is derived from an EMBL/GenBank/DDBJ whole genome shotgun (WGS) entry which is preliminary data.</text>
</comment>
<dbReference type="EMBL" id="DUZY01000004">
    <property type="protein sequence ID" value="DAD38117.1"/>
    <property type="molecule type" value="Genomic_DNA"/>
</dbReference>
<accession>A0A822Z022</accession>
<proteinExistence type="predicted"/>
<dbReference type="Proteomes" id="UP000607653">
    <property type="component" value="Unassembled WGS sequence"/>
</dbReference>
<sequence>MAGGSCRHLCKFKGLHADNTVRLSDSMVVDNLNGWHGLNDNL</sequence>
<evidence type="ECO:0000313" key="2">
    <source>
        <dbReference type="Proteomes" id="UP000607653"/>
    </source>
</evidence>
<evidence type="ECO:0000313" key="1">
    <source>
        <dbReference type="EMBL" id="DAD38117.1"/>
    </source>
</evidence>
<keyword evidence="2" id="KW-1185">Reference proteome</keyword>
<protein>
    <submittedName>
        <fullName evidence="1">Uncharacterized protein</fullName>
    </submittedName>
</protein>
<gene>
    <name evidence="1" type="ORF">HUJ06_008758</name>
</gene>
<reference evidence="1 2" key="1">
    <citation type="journal article" date="2020" name="Mol. Biol. Evol.">
        <title>Distinct Expression and Methylation Patterns for Genes with Different Fates following a Single Whole-Genome Duplication in Flowering Plants.</title>
        <authorList>
            <person name="Shi T."/>
            <person name="Rahmani R.S."/>
            <person name="Gugger P.F."/>
            <person name="Wang M."/>
            <person name="Li H."/>
            <person name="Zhang Y."/>
            <person name="Li Z."/>
            <person name="Wang Q."/>
            <person name="Van de Peer Y."/>
            <person name="Marchal K."/>
            <person name="Chen J."/>
        </authorList>
    </citation>
    <scope>NUCLEOTIDE SEQUENCE [LARGE SCALE GENOMIC DNA]</scope>
    <source>
        <tissue evidence="1">Leaf</tissue>
    </source>
</reference>
<name>A0A822Z022_NELNU</name>
<organism evidence="1 2">
    <name type="scientific">Nelumbo nucifera</name>
    <name type="common">Sacred lotus</name>
    <dbReference type="NCBI Taxonomy" id="4432"/>
    <lineage>
        <taxon>Eukaryota</taxon>
        <taxon>Viridiplantae</taxon>
        <taxon>Streptophyta</taxon>
        <taxon>Embryophyta</taxon>
        <taxon>Tracheophyta</taxon>
        <taxon>Spermatophyta</taxon>
        <taxon>Magnoliopsida</taxon>
        <taxon>Proteales</taxon>
        <taxon>Nelumbonaceae</taxon>
        <taxon>Nelumbo</taxon>
    </lineage>
</organism>